<keyword evidence="8 13" id="KW-0406">Ion transport</keyword>
<evidence type="ECO:0000256" key="5">
    <source>
        <dbReference type="ARBA" id="ARBA00022692"/>
    </source>
</evidence>
<accession>A0A1I7S8A2</accession>
<keyword evidence="6 14" id="KW-1133">Transmembrane helix</keyword>
<keyword evidence="11 13" id="KW-0739">Sodium transport</keyword>
<protein>
    <submittedName>
        <fullName evidence="16">Sodium channel protein Nach</fullName>
    </submittedName>
</protein>
<evidence type="ECO:0000256" key="4">
    <source>
        <dbReference type="ARBA" id="ARBA00022461"/>
    </source>
</evidence>
<keyword evidence="10" id="KW-0325">Glycoprotein</keyword>
<evidence type="ECO:0000256" key="1">
    <source>
        <dbReference type="ARBA" id="ARBA00004141"/>
    </source>
</evidence>
<dbReference type="Gene3D" id="1.10.287.770">
    <property type="entry name" value="YojJ-like"/>
    <property type="match status" value="1"/>
</dbReference>
<evidence type="ECO:0000313" key="15">
    <source>
        <dbReference type="Proteomes" id="UP000095284"/>
    </source>
</evidence>
<keyword evidence="12 13" id="KW-0407">Ion channel</keyword>
<evidence type="ECO:0000256" key="7">
    <source>
        <dbReference type="ARBA" id="ARBA00023053"/>
    </source>
</evidence>
<reference evidence="16" key="1">
    <citation type="submission" date="2016-11" db="UniProtKB">
        <authorList>
            <consortium name="WormBaseParasite"/>
        </authorList>
    </citation>
    <scope>IDENTIFICATION</scope>
</reference>
<dbReference type="AlphaFoldDB" id="A0A1I7S8A2"/>
<evidence type="ECO:0000256" key="9">
    <source>
        <dbReference type="ARBA" id="ARBA00023136"/>
    </source>
</evidence>
<evidence type="ECO:0000256" key="3">
    <source>
        <dbReference type="ARBA" id="ARBA00022448"/>
    </source>
</evidence>
<keyword evidence="3 13" id="KW-0813">Transport</keyword>
<evidence type="ECO:0000256" key="11">
    <source>
        <dbReference type="ARBA" id="ARBA00023201"/>
    </source>
</evidence>
<dbReference type="GO" id="GO:0016020">
    <property type="term" value="C:membrane"/>
    <property type="evidence" value="ECO:0007669"/>
    <property type="project" value="UniProtKB-SubCell"/>
</dbReference>
<evidence type="ECO:0000256" key="2">
    <source>
        <dbReference type="ARBA" id="ARBA00007193"/>
    </source>
</evidence>
<name>A0A1I7S8A2_BURXY</name>
<organism evidence="15 16">
    <name type="scientific">Bursaphelenchus xylophilus</name>
    <name type="common">Pinewood nematode worm</name>
    <name type="synonym">Aphelenchoides xylophilus</name>
    <dbReference type="NCBI Taxonomy" id="6326"/>
    <lineage>
        <taxon>Eukaryota</taxon>
        <taxon>Metazoa</taxon>
        <taxon>Ecdysozoa</taxon>
        <taxon>Nematoda</taxon>
        <taxon>Chromadorea</taxon>
        <taxon>Rhabditida</taxon>
        <taxon>Tylenchina</taxon>
        <taxon>Tylenchomorpha</taxon>
        <taxon>Aphelenchoidea</taxon>
        <taxon>Aphelenchoididae</taxon>
        <taxon>Bursaphelenchus</taxon>
    </lineage>
</organism>
<evidence type="ECO:0000256" key="8">
    <source>
        <dbReference type="ARBA" id="ARBA00023065"/>
    </source>
</evidence>
<dbReference type="GO" id="GO:0005272">
    <property type="term" value="F:sodium channel activity"/>
    <property type="evidence" value="ECO:0007669"/>
    <property type="project" value="UniProtKB-KW"/>
</dbReference>
<evidence type="ECO:0000256" key="10">
    <source>
        <dbReference type="ARBA" id="ARBA00023180"/>
    </source>
</evidence>
<sequence length="147" mass="17089">MEILDAFDEGEFDDYSALVGNEEKNDTVFELKGRNSWNTERTVEDDEFALHNSLAINIIYRNYITQEILYSDEFSFWSLLTEVGGALGLYFGVTVITLYETFFFFFTVKEVKPIREMALDKKLTKRILYFKEANAEDSAQLPVPLHL</sequence>
<dbReference type="Proteomes" id="UP000095284">
    <property type="component" value="Unplaced"/>
</dbReference>
<evidence type="ECO:0000313" key="16">
    <source>
        <dbReference type="WBParaSite" id="BXY_0924500.1"/>
    </source>
</evidence>
<evidence type="ECO:0000256" key="14">
    <source>
        <dbReference type="SAM" id="Phobius"/>
    </source>
</evidence>
<comment type="subcellular location">
    <subcellularLocation>
        <location evidence="1">Membrane</location>
        <topology evidence="1">Multi-pass membrane protein</topology>
    </subcellularLocation>
</comment>
<evidence type="ECO:0000256" key="12">
    <source>
        <dbReference type="ARBA" id="ARBA00023303"/>
    </source>
</evidence>
<keyword evidence="9 14" id="KW-0472">Membrane</keyword>
<keyword evidence="7" id="KW-0915">Sodium</keyword>
<keyword evidence="4 13" id="KW-0894">Sodium channel</keyword>
<proteinExistence type="inferred from homology"/>
<keyword evidence="5 13" id="KW-0812">Transmembrane</keyword>
<dbReference type="WBParaSite" id="BXY_0924500.1">
    <property type="protein sequence ID" value="BXY_0924500.1"/>
    <property type="gene ID" value="BXY_0924500"/>
</dbReference>
<evidence type="ECO:0000256" key="6">
    <source>
        <dbReference type="ARBA" id="ARBA00022989"/>
    </source>
</evidence>
<dbReference type="InterPro" id="IPR001873">
    <property type="entry name" value="ENaC"/>
</dbReference>
<feature type="transmembrane region" description="Helical" evidence="14">
    <location>
        <begin position="87"/>
        <end position="108"/>
    </location>
</feature>
<evidence type="ECO:0000256" key="13">
    <source>
        <dbReference type="RuleBase" id="RU000679"/>
    </source>
</evidence>
<comment type="similarity">
    <text evidence="2 13">Belongs to the amiloride-sensitive sodium channel (TC 1.A.6) family.</text>
</comment>
<dbReference type="Pfam" id="PF00858">
    <property type="entry name" value="ASC"/>
    <property type="match status" value="1"/>
</dbReference>